<proteinExistence type="predicted"/>
<feature type="region of interest" description="Disordered" evidence="1">
    <location>
        <begin position="24"/>
        <end position="43"/>
    </location>
</feature>
<organism evidence="2 3">
    <name type="scientific">Pseudomonas extremaustralis</name>
    <dbReference type="NCBI Taxonomy" id="359110"/>
    <lineage>
        <taxon>Bacteria</taxon>
        <taxon>Pseudomonadati</taxon>
        <taxon>Pseudomonadota</taxon>
        <taxon>Gammaproteobacteria</taxon>
        <taxon>Pseudomonadales</taxon>
        <taxon>Pseudomonadaceae</taxon>
        <taxon>Pseudomonas</taxon>
    </lineage>
</organism>
<gene>
    <name evidence="2" type="ORF">FX985_02080</name>
</gene>
<evidence type="ECO:0000313" key="3">
    <source>
        <dbReference type="Proteomes" id="UP000323425"/>
    </source>
</evidence>
<reference evidence="2 3" key="1">
    <citation type="journal article" date="2018" name="Plant Biotechnol. Rep.">
        <title>Diversity and antifungal activity of endophytic bacteria associated with Panax ginseng seedlings.</title>
        <authorList>
            <person name="Park J.M."/>
            <person name="Hong C.E."/>
            <person name="Jo S.H."/>
        </authorList>
    </citation>
    <scope>NUCLEOTIDE SEQUENCE [LARGE SCALE GENOMIC DNA]</scope>
    <source>
        <strain evidence="2 3">PgKB38</strain>
    </source>
</reference>
<dbReference type="Proteomes" id="UP000323425">
    <property type="component" value="Unassembled WGS sequence"/>
</dbReference>
<dbReference type="EMBL" id="VTFH01000001">
    <property type="protein sequence ID" value="KAA8562014.1"/>
    <property type="molecule type" value="Genomic_DNA"/>
</dbReference>
<accession>A0A5M9IYZ2</accession>
<sequence length="43" mass="4816">MMGDGMLSYNRLSYDKCSFANREQSARWTTRTSNPVPVESTGA</sequence>
<evidence type="ECO:0000313" key="2">
    <source>
        <dbReference type="EMBL" id="KAA8562014.1"/>
    </source>
</evidence>
<dbReference type="AlphaFoldDB" id="A0A5M9IYZ2"/>
<comment type="caution">
    <text evidence="2">The sequence shown here is derived from an EMBL/GenBank/DDBJ whole genome shotgun (WGS) entry which is preliminary data.</text>
</comment>
<name>A0A5M9IYZ2_9PSED</name>
<protein>
    <submittedName>
        <fullName evidence="2">Uncharacterized protein</fullName>
    </submittedName>
</protein>
<feature type="compositionally biased region" description="Polar residues" evidence="1">
    <location>
        <begin position="24"/>
        <end position="35"/>
    </location>
</feature>
<evidence type="ECO:0000256" key="1">
    <source>
        <dbReference type="SAM" id="MobiDB-lite"/>
    </source>
</evidence>